<evidence type="ECO:0000256" key="1">
    <source>
        <dbReference type="ARBA" id="ARBA00005232"/>
    </source>
</evidence>
<dbReference type="PANTHER" id="PTHR22589">
    <property type="entry name" value="CARNITINE O-ACYLTRANSFERASE"/>
    <property type="match status" value="1"/>
</dbReference>
<dbReference type="InterPro" id="IPR000542">
    <property type="entry name" value="Carn_acyl_trans"/>
</dbReference>
<dbReference type="Pfam" id="PF00755">
    <property type="entry name" value="Carn_acyltransf"/>
    <property type="match status" value="1"/>
</dbReference>
<dbReference type="InterPro" id="IPR023213">
    <property type="entry name" value="CAT-like_dom_sf"/>
</dbReference>
<name>A0AB74K9N0_9BASI</name>
<comment type="caution">
    <text evidence="3">The sequence shown here is derived from an EMBL/GenBank/DDBJ whole genome shotgun (WGS) entry which is preliminary data.</text>
</comment>
<feature type="domain" description="Choline/carnitine acyltransferase" evidence="2">
    <location>
        <begin position="1"/>
        <end position="128"/>
    </location>
</feature>
<evidence type="ECO:0000313" key="3">
    <source>
        <dbReference type="EMBL" id="TIC59458.1"/>
    </source>
</evidence>
<dbReference type="InterPro" id="IPR039551">
    <property type="entry name" value="Cho/carn_acyl_trans"/>
</dbReference>
<evidence type="ECO:0000259" key="2">
    <source>
        <dbReference type="Pfam" id="PF00755"/>
    </source>
</evidence>
<evidence type="ECO:0000313" key="4">
    <source>
        <dbReference type="Proteomes" id="UP000305362"/>
    </source>
</evidence>
<dbReference type="EMBL" id="SPRV01000062">
    <property type="protein sequence ID" value="TIC59458.1"/>
    <property type="molecule type" value="Genomic_DNA"/>
</dbReference>
<dbReference type="Proteomes" id="UP000305362">
    <property type="component" value="Unassembled WGS sequence"/>
</dbReference>
<comment type="similarity">
    <text evidence="1">Belongs to the carnitine/choline acetyltransferase family.</text>
</comment>
<protein>
    <recommendedName>
        <fullName evidence="2">Choline/carnitine acyltransferase domain-containing protein</fullName>
    </recommendedName>
</protein>
<dbReference type="AlphaFoldDB" id="A0AB74K9N0"/>
<proteinExistence type="inferred from homology"/>
<dbReference type="GO" id="GO:0016746">
    <property type="term" value="F:acyltransferase activity"/>
    <property type="evidence" value="ECO:0007669"/>
    <property type="project" value="InterPro"/>
</dbReference>
<reference evidence="3 4" key="1">
    <citation type="submission" date="2019-03" db="EMBL/GenBank/DDBJ databases">
        <title>Sequencing 25 genomes of Wallemia mellicola.</title>
        <authorList>
            <person name="Gostincar C."/>
        </authorList>
    </citation>
    <scope>NUCLEOTIDE SEQUENCE [LARGE SCALE GENOMIC DNA]</scope>
    <source>
        <strain evidence="3 4">EXF-1277</strain>
    </source>
</reference>
<gene>
    <name evidence="3" type="ORF">E3Q03_03838</name>
</gene>
<organism evidence="3 4">
    <name type="scientific">Wallemia mellicola</name>
    <dbReference type="NCBI Taxonomy" id="1708541"/>
    <lineage>
        <taxon>Eukaryota</taxon>
        <taxon>Fungi</taxon>
        <taxon>Dikarya</taxon>
        <taxon>Basidiomycota</taxon>
        <taxon>Wallemiomycotina</taxon>
        <taxon>Wallemiomycetes</taxon>
        <taxon>Wallemiales</taxon>
        <taxon>Wallemiaceae</taxon>
        <taxon>Wallemia</taxon>
    </lineage>
</organism>
<dbReference type="SUPFAM" id="SSF52777">
    <property type="entry name" value="CoA-dependent acyltransferases"/>
    <property type="match status" value="1"/>
</dbReference>
<sequence>MIIQLAYSRLVAIEGSENVPAATYEAATMRSFINGRYECIRSTTSDSATFVDAMNNTEKTNADRKDALKTAVNTHVHNTKQVSSGHSVDRHLFGRDVELYLQKSLYPSEQVPELLIDELFNKSSTWTIKLTFHQINLTNIYKRLRDIWLGRGRSARFTVTNTIMYGTTKDKNGKGKKRNDTFVALLDEAAKDMLILFKPAQRQAKL</sequence>
<accession>A0AB74K9N0</accession>
<dbReference type="Gene3D" id="3.30.559.10">
    <property type="entry name" value="Chloramphenicol acetyltransferase-like domain"/>
    <property type="match status" value="1"/>
</dbReference>